<feature type="non-terminal residue" evidence="1">
    <location>
        <position position="1"/>
    </location>
</feature>
<evidence type="ECO:0000313" key="2">
    <source>
        <dbReference type="Proteomes" id="UP000724584"/>
    </source>
</evidence>
<dbReference type="Proteomes" id="UP000724584">
    <property type="component" value="Unassembled WGS sequence"/>
</dbReference>
<name>A0ACB7PKI6_9PEZI</name>
<protein>
    <submittedName>
        <fullName evidence="1">Uncharacterized protein</fullName>
    </submittedName>
</protein>
<comment type="caution">
    <text evidence="1">The sequence shown here is derived from an EMBL/GenBank/DDBJ whole genome shotgun (WGS) entry which is preliminary data.</text>
</comment>
<reference evidence="1 2" key="1">
    <citation type="journal article" date="2021" name="Nat. Commun.">
        <title>Genetic determinants of endophytism in the Arabidopsis root mycobiome.</title>
        <authorList>
            <person name="Mesny F."/>
            <person name="Miyauchi S."/>
            <person name="Thiergart T."/>
            <person name="Pickel B."/>
            <person name="Atanasova L."/>
            <person name="Karlsson M."/>
            <person name="Huettel B."/>
            <person name="Barry K.W."/>
            <person name="Haridas S."/>
            <person name="Chen C."/>
            <person name="Bauer D."/>
            <person name="Andreopoulos W."/>
            <person name="Pangilinan J."/>
            <person name="LaButti K."/>
            <person name="Riley R."/>
            <person name="Lipzen A."/>
            <person name="Clum A."/>
            <person name="Drula E."/>
            <person name="Henrissat B."/>
            <person name="Kohler A."/>
            <person name="Grigoriev I.V."/>
            <person name="Martin F.M."/>
            <person name="Hacquard S."/>
        </authorList>
    </citation>
    <scope>NUCLEOTIDE SEQUENCE [LARGE SCALE GENOMIC DNA]</scope>
    <source>
        <strain evidence="1 2">MPI-SDFR-AT-0079</strain>
    </source>
</reference>
<sequence>HQLRQLPTSNLERTLLDSDEHSTHHPCTPPIRRGKGSVQVCSLDHTHLPLTIPSPEEESRTMAGAPPVRPIYRFMATGLGASMWFWIFYRAKKDGPVLLGWKHPWEH</sequence>
<accession>A0ACB7PKI6</accession>
<evidence type="ECO:0000313" key="1">
    <source>
        <dbReference type="EMBL" id="KAH6640896.1"/>
    </source>
</evidence>
<keyword evidence="2" id="KW-1185">Reference proteome</keyword>
<organism evidence="1 2">
    <name type="scientific">Chaetomium tenue</name>
    <dbReference type="NCBI Taxonomy" id="1854479"/>
    <lineage>
        <taxon>Eukaryota</taxon>
        <taxon>Fungi</taxon>
        <taxon>Dikarya</taxon>
        <taxon>Ascomycota</taxon>
        <taxon>Pezizomycotina</taxon>
        <taxon>Sordariomycetes</taxon>
        <taxon>Sordariomycetidae</taxon>
        <taxon>Sordariales</taxon>
        <taxon>Chaetomiaceae</taxon>
        <taxon>Chaetomium</taxon>
    </lineage>
</organism>
<gene>
    <name evidence="1" type="ORF">F5144DRAFT_115956</name>
</gene>
<dbReference type="EMBL" id="JAGIZQ010000002">
    <property type="protein sequence ID" value="KAH6640896.1"/>
    <property type="molecule type" value="Genomic_DNA"/>
</dbReference>
<proteinExistence type="predicted"/>